<dbReference type="EMBL" id="CP007035">
    <property type="protein sequence ID" value="AHF17482.1"/>
    <property type="molecule type" value="Genomic_DNA"/>
</dbReference>
<gene>
    <name evidence="3" type="ORF">NIASO_08430</name>
</gene>
<reference evidence="3 4" key="1">
    <citation type="submission" date="2013-12" db="EMBL/GenBank/DDBJ databases">
        <authorList>
            <consortium name="DOE Joint Genome Institute"/>
            <person name="Eisen J."/>
            <person name="Huntemann M."/>
            <person name="Han J."/>
            <person name="Chen A."/>
            <person name="Kyrpides N."/>
            <person name="Mavromatis K."/>
            <person name="Markowitz V."/>
            <person name="Palaniappan K."/>
            <person name="Ivanova N."/>
            <person name="Schaumberg A."/>
            <person name="Pati A."/>
            <person name="Liolios K."/>
            <person name="Nordberg H.P."/>
            <person name="Cantor M.N."/>
            <person name="Hua S.X."/>
            <person name="Woyke T."/>
        </authorList>
    </citation>
    <scope>NUCLEOTIDE SEQUENCE [LARGE SCALE GENOMIC DNA]</scope>
    <source>
        <strain evidence="4">DSM 19437</strain>
    </source>
</reference>
<dbReference type="Proteomes" id="UP000003586">
    <property type="component" value="Chromosome"/>
</dbReference>
<evidence type="ECO:0000313" key="3">
    <source>
        <dbReference type="EMBL" id="AHF17482.1"/>
    </source>
</evidence>
<dbReference type="KEGG" id="nso:NIASO_08430"/>
<protein>
    <recommendedName>
        <fullName evidence="2">PH domain-containing protein</fullName>
    </recommendedName>
</protein>
<keyword evidence="4" id="KW-1185">Reference proteome</keyword>
<feature type="transmembrane region" description="Helical" evidence="1">
    <location>
        <begin position="150"/>
        <end position="171"/>
    </location>
</feature>
<keyword evidence="1" id="KW-1133">Transmembrane helix</keyword>
<dbReference type="OrthoDB" id="662406at2"/>
<dbReference type="HOGENOM" id="CLU_908599_0_0_10"/>
<proteinExistence type="predicted"/>
<organism evidence="3 4">
    <name type="scientific">Niabella soli DSM 19437</name>
    <dbReference type="NCBI Taxonomy" id="929713"/>
    <lineage>
        <taxon>Bacteria</taxon>
        <taxon>Pseudomonadati</taxon>
        <taxon>Bacteroidota</taxon>
        <taxon>Chitinophagia</taxon>
        <taxon>Chitinophagales</taxon>
        <taxon>Chitinophagaceae</taxon>
        <taxon>Niabella</taxon>
    </lineage>
</organism>
<keyword evidence="1" id="KW-0472">Membrane</keyword>
<accession>W0F373</accession>
<evidence type="ECO:0000313" key="4">
    <source>
        <dbReference type="Proteomes" id="UP000003586"/>
    </source>
</evidence>
<dbReference type="Pfam" id="PF26566">
    <property type="entry name" value="PH_40"/>
    <property type="match status" value="1"/>
</dbReference>
<feature type="transmembrane region" description="Helical" evidence="1">
    <location>
        <begin position="177"/>
        <end position="200"/>
    </location>
</feature>
<dbReference type="RefSeq" id="WP_008584619.1">
    <property type="nucleotide sequence ID" value="NZ_CP007035.1"/>
</dbReference>
<name>W0F373_9BACT</name>
<sequence>MIALTSKVQYKNYEPGEFAEIQQRTYEATLQLIKNYPWEKEHDHLVVDMTTPSVTLQDDNGSYLKLGLYYNHKFVLYYYDAGNDDLYLKSVVTLEESFPYVREYFNNPEQVPDGFKFENTWFKEKARHFATNDFCYTVDERRLRAFCFSFSNIVYFGFGLVLLFSLATHPIKGLHPLLAVLLLILLLSVMGGGIQILLLIKYYAIDKNKVLIFSKGKKTFYYGTENEQKEYLKQDIDAIEIKQSSNSGKNPIYDFAAYKIYMKDGTLLTFTSLLMPYLDFEQKVSGLPVKEKKRFPWPAAGTIPAT</sequence>
<dbReference type="AlphaFoldDB" id="W0F373"/>
<evidence type="ECO:0000259" key="2">
    <source>
        <dbReference type="Pfam" id="PF26566"/>
    </source>
</evidence>
<keyword evidence="1" id="KW-0812">Transmembrane</keyword>
<dbReference type="InterPro" id="IPR058916">
    <property type="entry name" value="PH_40"/>
</dbReference>
<feature type="domain" description="PH" evidence="2">
    <location>
        <begin position="135"/>
        <end position="283"/>
    </location>
</feature>
<evidence type="ECO:0000256" key="1">
    <source>
        <dbReference type="SAM" id="Phobius"/>
    </source>
</evidence>